<dbReference type="PRINTS" id="PR02045">
    <property type="entry name" value="F138DOMAIN"/>
</dbReference>
<evidence type="ECO:0000313" key="2">
    <source>
        <dbReference type="Proteomes" id="UP000028761"/>
    </source>
</evidence>
<reference evidence="1" key="3">
    <citation type="submission" date="2025-09" db="UniProtKB">
        <authorList>
            <consortium name="Ensembl"/>
        </authorList>
    </citation>
    <scope>IDENTIFICATION</scope>
</reference>
<organism evidence="1 2">
    <name type="scientific">Papio anubis</name>
    <name type="common">Olive baboon</name>
    <dbReference type="NCBI Taxonomy" id="9555"/>
    <lineage>
        <taxon>Eukaryota</taxon>
        <taxon>Metazoa</taxon>
        <taxon>Chordata</taxon>
        <taxon>Craniata</taxon>
        <taxon>Vertebrata</taxon>
        <taxon>Euteleostomi</taxon>
        <taxon>Mammalia</taxon>
        <taxon>Eutheria</taxon>
        <taxon>Euarchontoglires</taxon>
        <taxon>Primates</taxon>
        <taxon>Haplorrhini</taxon>
        <taxon>Catarrhini</taxon>
        <taxon>Cercopithecidae</taxon>
        <taxon>Cercopithecinae</taxon>
        <taxon>Papio</taxon>
    </lineage>
</organism>
<sequence length="133" mass="14808">MLFFFSEMESRSVSQVGVQWRDLSSLQPLPPGFNRLSHVRLLTSGDYRPVPPHSANLVEMEFHHVGQAGLELLTSSDHPSLWLTSASSALQDDKLRRHSHVTSCICWSAVSRSRLTATSASQVQAIFLPQPPK</sequence>
<evidence type="ECO:0000313" key="1">
    <source>
        <dbReference type="Ensembl" id="ENSPANP00000056421.1"/>
    </source>
</evidence>
<proteinExistence type="predicted"/>
<keyword evidence="2" id="KW-1185">Reference proteome</keyword>
<dbReference type="PANTHER" id="PTHR46254">
    <property type="entry name" value="PROTEIN GVQW1-RELATED"/>
    <property type="match status" value="1"/>
</dbReference>
<accession>A0A8I5NR57</accession>
<protein>
    <submittedName>
        <fullName evidence="1">Uncharacterized protein</fullName>
    </submittedName>
</protein>
<dbReference type="Proteomes" id="UP000028761">
    <property type="component" value="Chromosome 15"/>
</dbReference>
<dbReference type="GeneTree" id="ENSGT00940000167556"/>
<name>A0A8I5NR57_PAPAN</name>
<dbReference type="Ensembl" id="ENSPANT00000061213.1">
    <property type="protein sequence ID" value="ENSPANP00000056421.1"/>
    <property type="gene ID" value="ENSPANG00000044135.1"/>
</dbReference>
<reference evidence="1 2" key="1">
    <citation type="submission" date="2012-03" db="EMBL/GenBank/DDBJ databases">
        <title>Whole Genome Assembly of Papio anubis.</title>
        <authorList>
            <person name="Liu Y.L."/>
            <person name="Abraham K.A."/>
            <person name="Akbar H.A."/>
            <person name="Ali S.A."/>
            <person name="Anosike U.A."/>
            <person name="Aqrawi P.A."/>
            <person name="Arias F.A."/>
            <person name="Attaway T.A."/>
            <person name="Awwad R.A."/>
            <person name="Babu C.B."/>
            <person name="Bandaranaike D.B."/>
            <person name="Battles P.B."/>
            <person name="Bell A.B."/>
            <person name="Beltran B.B."/>
            <person name="Berhane-Mersha D.B."/>
            <person name="Bess C.B."/>
            <person name="Bickham C.B."/>
            <person name="Bolden T.B."/>
            <person name="Carter K.C."/>
            <person name="Chau D.C."/>
            <person name="Chavez A.C."/>
            <person name="Clerc-Blankenburg K.C."/>
            <person name="Coyle M.C."/>
            <person name="Dao M.D."/>
            <person name="Davila M.L.D."/>
            <person name="Davy-Carroll L.D."/>
            <person name="Denson S.D."/>
            <person name="Dinh H.D."/>
            <person name="Fernandez S.F."/>
            <person name="Fernando P.F."/>
            <person name="Forbes L.F."/>
            <person name="Francis C.F."/>
            <person name="Francisco L.F."/>
            <person name="Fu Q.F."/>
            <person name="Garcia-Iii R.G."/>
            <person name="Garrett T.G."/>
            <person name="Gross S.G."/>
            <person name="Gubbala S.G."/>
            <person name="Hirani K.H."/>
            <person name="Hogues M.H."/>
            <person name="Hollins B.H."/>
            <person name="Jackson L.J."/>
            <person name="Javaid M.J."/>
            <person name="Jhangiani S.J."/>
            <person name="Johnson A.J."/>
            <person name="Johnson B.J."/>
            <person name="Jones J.J."/>
            <person name="Joshi V.J."/>
            <person name="Kalu J.K."/>
            <person name="Khan N.K."/>
            <person name="Korchina V.K."/>
            <person name="Kovar C.K."/>
            <person name="Lago L.L."/>
            <person name="Lara F.L."/>
            <person name="Le T.-K.L."/>
            <person name="Lee S.L."/>
            <person name="Legall-Iii F.L."/>
            <person name="Lemon S.L."/>
            <person name="Liu J.L."/>
            <person name="Liu Y.-S.L."/>
            <person name="Liyanage D.L."/>
            <person name="Lopez J.L."/>
            <person name="Lorensuhewa L.L."/>
            <person name="Mata R.M."/>
            <person name="Mathew T.M."/>
            <person name="Mercado C.M."/>
            <person name="Mercado I.M."/>
            <person name="Morales K.M."/>
            <person name="Morgan M.M."/>
            <person name="Munidasa M.M."/>
            <person name="Ngo D.N."/>
            <person name="Nguyen L.N."/>
            <person name="Nguyen T.N."/>
            <person name="Nguyen N.N."/>
            <person name="Obregon M.O."/>
            <person name="Okwuonu G.O."/>
            <person name="Ongeri F.O."/>
            <person name="Onwere C.O."/>
            <person name="Osifeso I.O."/>
            <person name="Parra A.P."/>
            <person name="Patil S.P."/>
            <person name="Perez A.P."/>
            <person name="Perez Y.P."/>
            <person name="Pham C.P."/>
            <person name="Pu L.-L.P."/>
            <person name="Puazo M.P."/>
            <person name="Quiroz J.Q."/>
            <person name="Rouhana J.R."/>
            <person name="Ruiz M.R."/>
            <person name="Ruiz S.-J.R."/>
            <person name="Saada N.S."/>
            <person name="Santibanez J.S."/>
            <person name="Scheel M.S."/>
            <person name="Schneider B.S."/>
            <person name="Simmons D.S."/>
            <person name="Sisson I.S."/>
            <person name="Tang L.-Y.T."/>
            <person name="Thornton R.T."/>
            <person name="Tisius J.T."/>
            <person name="Toledanes G.T."/>
            <person name="Trejos Z.T."/>
            <person name="Usmani K.U."/>
            <person name="Varghese R.V."/>
            <person name="Vattathil S.V."/>
            <person name="Vee V.V."/>
            <person name="Walker D.W."/>
            <person name="Weissenberger G.W."/>
            <person name="White C.W."/>
            <person name="Williams A.W."/>
            <person name="Woodworth J.W."/>
            <person name="Wright R.W."/>
            <person name="Zhu Y.Z."/>
            <person name="Han Y.H."/>
            <person name="Newsham I.N."/>
            <person name="Nazareth L.N."/>
            <person name="Worley K.W."/>
            <person name="Muzny D.M."/>
            <person name="Rogers J.R."/>
            <person name="Gibbs R.G."/>
        </authorList>
    </citation>
    <scope>NUCLEOTIDE SEQUENCE [LARGE SCALE GENOMIC DNA]</scope>
</reference>
<reference evidence="1" key="2">
    <citation type="submission" date="2025-08" db="UniProtKB">
        <authorList>
            <consortium name="Ensembl"/>
        </authorList>
    </citation>
    <scope>IDENTIFICATION</scope>
</reference>
<dbReference type="AlphaFoldDB" id="A0A8I5NR57"/>